<dbReference type="Gramene" id="TraesJUL5D03G03173630.1">
    <property type="protein sequence ID" value="TraesJUL5D03G03173630.1"/>
    <property type="gene ID" value="TraesJUL5D03G03173630"/>
</dbReference>
<dbReference type="Gramene" id="TraesCAD_scaffold_037832_01G000100.1">
    <property type="protein sequence ID" value="TraesCAD_scaffold_037832_01G000100.1"/>
    <property type="gene ID" value="TraesCAD_scaffold_037832_01G000100"/>
</dbReference>
<sequence>MRLLMSRKRHRLRCRRRIRDRGPVALVAKRKSLRCQQDDNYHVDRGISCPDLPEDILRHIHAKMTLRDAARATCASHAFRHNWICRPNLTFSLGTLGLNRNASRDVITRDLISKIDLIMQNHSGIGVKTLDIDLYSCDNIDFAYLDSWLRIAVTPGIEELILTLPLPSIVFENALPIISVYNFPCSLLSNGSGNSIQYLNLCYCTLRPTAGLGCLRSLTRLHMSCTRITGDELWCLLSNSPALVCLKLLHCEEIISLKIPSLLQRLRFLEVAYCDRLQVVESNAPNLTTFYFAGFLGQISLGGSLQLKTLRMICFRQTNIVCYARQNLLSIAPNVETLTISSLNEMVNTPMLSSKFLHLKLLQISLVGMAFSGAYDYLSLVSFVDASPCLENFVLAISQHRMGHASILGEPSHDLRQIPQQRHAKLKSVTITGFCSAKSLVELTCHILENTTSLDCLTLDTTCHPSCAVTKFDKCHPLMDGDSLVEAQKALLAIRRYVLGKVPSMVKLNILEPCSRCHAVESLVSTAKLS</sequence>
<dbReference type="Gramene" id="TraesSTA5D03G03139550.1">
    <property type="protein sequence ID" value="TraesSTA5D03G03139550.1"/>
    <property type="gene ID" value="TraesSTA5D03G03139550"/>
</dbReference>
<reference evidence="2" key="2">
    <citation type="submission" date="2018-10" db="UniProtKB">
        <authorList>
            <consortium name="EnsemblPlants"/>
        </authorList>
    </citation>
    <scope>IDENTIFICATION</scope>
</reference>
<name>A0A3B6MU85_WHEAT</name>
<dbReference type="EnsemblPlants" id="TraesCS5D02G295200.1">
    <property type="protein sequence ID" value="TraesCS5D02G295200.1"/>
    <property type="gene ID" value="TraesCS5D02G295200"/>
</dbReference>
<dbReference type="Gramene" id="TraesCS5D03G0671200.1">
    <property type="protein sequence ID" value="TraesCS5D03G0671200.1.CDS"/>
    <property type="gene ID" value="TraesCS5D03G0671200"/>
</dbReference>
<dbReference type="InterPro" id="IPR032675">
    <property type="entry name" value="LRR_dom_sf"/>
</dbReference>
<gene>
    <name evidence="2" type="primary">LOC123122075</name>
</gene>
<dbReference type="Gramene" id="TraesWEE_scaffold_031851_01G000100.1">
    <property type="protein sequence ID" value="TraesWEE_scaffold_031851_01G000100.1"/>
    <property type="gene ID" value="TraesWEE_scaffold_031851_01G000100"/>
</dbReference>
<dbReference type="RefSeq" id="XP_044398148.1">
    <property type="nucleotide sequence ID" value="XM_044542213.1"/>
</dbReference>
<dbReference type="Gramene" id="TraesMAC5D03G03147580.1">
    <property type="protein sequence ID" value="TraesMAC5D03G03147580.1"/>
    <property type="gene ID" value="TraesMAC5D03G03147580"/>
</dbReference>
<dbReference type="PANTHER" id="PTHR34145">
    <property type="entry name" value="OS02G0105600 PROTEIN"/>
    <property type="match status" value="1"/>
</dbReference>
<dbReference type="InterPro" id="IPR055357">
    <property type="entry name" value="LRR_At1g61320_AtMIF1"/>
</dbReference>
<dbReference type="OrthoDB" id="613853at2759"/>
<dbReference type="SUPFAM" id="SSF52058">
    <property type="entry name" value="L domain-like"/>
    <property type="match status" value="1"/>
</dbReference>
<dbReference type="Gramene" id="TraesCS5D02G295200.1">
    <property type="protein sequence ID" value="TraesCS5D02G295200.1"/>
    <property type="gene ID" value="TraesCS5D02G295200"/>
</dbReference>
<dbReference type="PANTHER" id="PTHR34145:SF38">
    <property type="entry name" value="EXPRESSED PROTEIN"/>
    <property type="match status" value="1"/>
</dbReference>
<dbReference type="Gramene" id="TraesARI5D03G03102230.1">
    <property type="protein sequence ID" value="TraesARI5D03G03102230.1"/>
    <property type="gene ID" value="TraesARI5D03G03102230"/>
</dbReference>
<dbReference type="Gramene" id="TraesROB_scaffold_042832_01G000100.1">
    <property type="protein sequence ID" value="TraesROB_scaffold_042832_01G000100.1"/>
    <property type="gene ID" value="TraesROB_scaffold_042832_01G000100"/>
</dbReference>
<proteinExistence type="predicted"/>
<dbReference type="Gramene" id="TraesJAG5D03G03146020.1">
    <property type="protein sequence ID" value="TraesJAG5D03G03146020.1"/>
    <property type="gene ID" value="TraesJAG5D03G03146020"/>
</dbReference>
<evidence type="ECO:0000259" key="1">
    <source>
        <dbReference type="Pfam" id="PF23622"/>
    </source>
</evidence>
<reference evidence="2" key="1">
    <citation type="submission" date="2018-08" db="EMBL/GenBank/DDBJ databases">
        <authorList>
            <person name="Rossello M."/>
        </authorList>
    </citation>
    <scope>NUCLEOTIDE SEQUENCE [LARGE SCALE GENOMIC DNA]</scope>
    <source>
        <strain evidence="2">cv. Chinese Spring</strain>
    </source>
</reference>
<dbReference type="InterPro" id="IPR053772">
    <property type="entry name" value="At1g61320/At1g61330-like"/>
</dbReference>
<dbReference type="Gramene" id="TraesNOR5D03G03178020.1">
    <property type="protein sequence ID" value="TraesNOR5D03G03178020.1"/>
    <property type="gene ID" value="TraesNOR5D03G03178020"/>
</dbReference>
<dbReference type="Gramene" id="TraesCLE_scaffold_089787_01G000100.1">
    <property type="protein sequence ID" value="TraesCLE_scaffold_089787_01G000100.1"/>
    <property type="gene ID" value="TraesCLE_scaffold_089787_01G000100"/>
</dbReference>
<feature type="domain" description="At1g61320/AtMIF1 LRR" evidence="1">
    <location>
        <begin position="118"/>
        <end position="515"/>
    </location>
</feature>
<dbReference type="GeneID" id="123122075"/>
<dbReference type="Pfam" id="PF23622">
    <property type="entry name" value="LRR_At1g61320_AtMIF1"/>
    <property type="match status" value="1"/>
</dbReference>
<keyword evidence="3" id="KW-1185">Reference proteome</keyword>
<accession>A0A3B6MU85</accession>
<dbReference type="Proteomes" id="UP000019116">
    <property type="component" value="Chromosome 5D"/>
</dbReference>
<protein>
    <recommendedName>
        <fullName evidence="1">At1g61320/AtMIF1 LRR domain-containing protein</fullName>
    </recommendedName>
</protein>
<dbReference type="Gramene" id="TraesPARA_EIv1.0_1831950.1">
    <property type="protein sequence ID" value="TraesPARA_EIv1.0_1831950.1.CDS"/>
    <property type="gene ID" value="TraesPARA_EIv1.0_1831950"/>
</dbReference>
<dbReference type="OMA" id="WIARCLW"/>
<dbReference type="Gramene" id="TraesLDM5D03G03153340.1">
    <property type="protein sequence ID" value="TraesLDM5D03G03153340.1"/>
    <property type="gene ID" value="TraesLDM5D03G03153340"/>
</dbReference>
<dbReference type="STRING" id="4565.A0A3B6MU85"/>
<dbReference type="RefSeq" id="XP_044398147.1">
    <property type="nucleotide sequence ID" value="XM_044542212.1"/>
</dbReference>
<dbReference type="AlphaFoldDB" id="A0A3B6MU85"/>
<evidence type="ECO:0000313" key="3">
    <source>
        <dbReference type="Proteomes" id="UP000019116"/>
    </source>
</evidence>
<dbReference type="Gene3D" id="3.80.10.10">
    <property type="entry name" value="Ribonuclease Inhibitor"/>
    <property type="match status" value="1"/>
</dbReference>
<dbReference type="Gramene" id="TraesSYM5D03G03088720.1">
    <property type="protein sequence ID" value="TraesSYM5D03G03088720.1"/>
    <property type="gene ID" value="TraesSYM5D03G03088720"/>
</dbReference>
<organism evidence="2">
    <name type="scientific">Triticum aestivum</name>
    <name type="common">Wheat</name>
    <dbReference type="NCBI Taxonomy" id="4565"/>
    <lineage>
        <taxon>Eukaryota</taxon>
        <taxon>Viridiplantae</taxon>
        <taxon>Streptophyta</taxon>
        <taxon>Embryophyta</taxon>
        <taxon>Tracheophyta</taxon>
        <taxon>Spermatophyta</taxon>
        <taxon>Magnoliopsida</taxon>
        <taxon>Liliopsida</taxon>
        <taxon>Poales</taxon>
        <taxon>Poaceae</taxon>
        <taxon>BOP clade</taxon>
        <taxon>Pooideae</taxon>
        <taxon>Triticodae</taxon>
        <taxon>Triticeae</taxon>
        <taxon>Triticinae</taxon>
        <taxon>Triticum</taxon>
    </lineage>
</organism>
<dbReference type="Gramene" id="TraesLAC5D03G03104370.1">
    <property type="protein sequence ID" value="TraesLAC5D03G03104370.1"/>
    <property type="gene ID" value="TraesLAC5D03G03104370"/>
</dbReference>
<evidence type="ECO:0000313" key="2">
    <source>
        <dbReference type="EnsemblPlants" id="TraesCS5D02G295200.1"/>
    </source>
</evidence>